<gene>
    <name evidence="2" type="ORF">P4O66_006575</name>
</gene>
<accession>A0AAD8ZL53</accession>
<dbReference type="Proteomes" id="UP001239994">
    <property type="component" value="Unassembled WGS sequence"/>
</dbReference>
<evidence type="ECO:0000313" key="2">
    <source>
        <dbReference type="EMBL" id="KAK1800063.1"/>
    </source>
</evidence>
<evidence type="ECO:0000256" key="1">
    <source>
        <dbReference type="SAM" id="MobiDB-lite"/>
    </source>
</evidence>
<reference evidence="2" key="1">
    <citation type="submission" date="2023-03" db="EMBL/GenBank/DDBJ databases">
        <title>Electrophorus voltai genome.</title>
        <authorList>
            <person name="Bian C."/>
        </authorList>
    </citation>
    <scope>NUCLEOTIDE SEQUENCE</scope>
    <source>
        <strain evidence="2">CB-2022</strain>
        <tissue evidence="2">Muscle</tissue>
    </source>
</reference>
<protein>
    <submittedName>
        <fullName evidence="2">Uncharacterized protein</fullName>
    </submittedName>
</protein>
<feature type="region of interest" description="Disordered" evidence="1">
    <location>
        <begin position="1"/>
        <end position="23"/>
    </location>
</feature>
<sequence length="252" mass="26899">MNTMPMDNLTERMNSPTRTQRESETLGGAFAGTKLRLFLHSPEKPQRVHGYLVVSGKSRILYILTTTRSQVSAKSLPLLTNAAQDVIKQSECTNRPWLGTRWSLKRHCELPIARVSLGSCRDGSVSVYSSRVTPPVSVAILHATCPEPVPGVRDAACPVPVAKPLNLPPDLPDPTLSASATPSAFWDQLWVIVAALLEHQSGSFSGVEDAAHPAAVPVPGIVDAARHVARSVPVAAPPDPPVPVPGVEEVTP</sequence>
<name>A0AAD8ZL53_9TELE</name>
<proteinExistence type="predicted"/>
<organism evidence="2 3">
    <name type="scientific">Electrophorus voltai</name>
    <dbReference type="NCBI Taxonomy" id="2609070"/>
    <lineage>
        <taxon>Eukaryota</taxon>
        <taxon>Metazoa</taxon>
        <taxon>Chordata</taxon>
        <taxon>Craniata</taxon>
        <taxon>Vertebrata</taxon>
        <taxon>Euteleostomi</taxon>
        <taxon>Actinopterygii</taxon>
        <taxon>Neopterygii</taxon>
        <taxon>Teleostei</taxon>
        <taxon>Ostariophysi</taxon>
        <taxon>Gymnotiformes</taxon>
        <taxon>Gymnotoidei</taxon>
        <taxon>Gymnotidae</taxon>
        <taxon>Electrophorus</taxon>
    </lineage>
</organism>
<feature type="compositionally biased region" description="Polar residues" evidence="1">
    <location>
        <begin position="1"/>
        <end position="18"/>
    </location>
</feature>
<evidence type="ECO:0000313" key="3">
    <source>
        <dbReference type="Proteomes" id="UP001239994"/>
    </source>
</evidence>
<dbReference type="EMBL" id="JAROKS010000011">
    <property type="protein sequence ID" value="KAK1800063.1"/>
    <property type="molecule type" value="Genomic_DNA"/>
</dbReference>
<dbReference type="AlphaFoldDB" id="A0AAD8ZL53"/>
<comment type="caution">
    <text evidence="2">The sequence shown here is derived from an EMBL/GenBank/DDBJ whole genome shotgun (WGS) entry which is preliminary data.</text>
</comment>
<keyword evidence="3" id="KW-1185">Reference proteome</keyword>